<sequence>MPEPDDDYILPRELVKGDKVLVVLGNDKKKHGVVEKVNGDEASVISGSIRMKLKTKALRLVSGLAAAESNAVKRSATSSLRPSVKSEIDLRGLTGEDAWFSTDKYLDDAILGGLNSVTLIHGKGTGALRKAMWDYLKRDSRVASYRMGAYGEGDSGVTVVEFKKKK</sequence>
<dbReference type="EC" id="3.1.-.-" evidence="2"/>
<evidence type="ECO:0000259" key="1">
    <source>
        <dbReference type="PROSITE" id="PS50828"/>
    </source>
</evidence>
<dbReference type="GO" id="GO:0004519">
    <property type="term" value="F:endonuclease activity"/>
    <property type="evidence" value="ECO:0007669"/>
    <property type="project" value="UniProtKB-KW"/>
</dbReference>
<dbReference type="InterPro" id="IPR008991">
    <property type="entry name" value="Translation_prot_SH3-like_sf"/>
</dbReference>
<dbReference type="AlphaFoldDB" id="A0A645AHJ6"/>
<dbReference type="SUPFAM" id="SSF160443">
    <property type="entry name" value="SMR domain-like"/>
    <property type="match status" value="1"/>
</dbReference>
<comment type="caution">
    <text evidence="2">The sequence shown here is derived from an EMBL/GenBank/DDBJ whole genome shotgun (WGS) entry which is preliminary data.</text>
</comment>
<dbReference type="Gene3D" id="3.30.1370.110">
    <property type="match status" value="1"/>
</dbReference>
<keyword evidence="2" id="KW-0378">Hydrolase</keyword>
<protein>
    <submittedName>
        <fullName evidence="2">Endonuclease MutS2</fullName>
        <ecNumber evidence="2">3.1.-.-</ecNumber>
    </submittedName>
</protein>
<dbReference type="InterPro" id="IPR002625">
    <property type="entry name" value="Smr_dom"/>
</dbReference>
<organism evidence="2">
    <name type="scientific">bioreactor metagenome</name>
    <dbReference type="NCBI Taxonomy" id="1076179"/>
    <lineage>
        <taxon>unclassified sequences</taxon>
        <taxon>metagenomes</taxon>
        <taxon>ecological metagenomes</taxon>
    </lineage>
</organism>
<dbReference type="Pfam" id="PF01713">
    <property type="entry name" value="Smr"/>
    <property type="match status" value="1"/>
</dbReference>
<dbReference type="EMBL" id="VSSQ01012390">
    <property type="protein sequence ID" value="MPM49124.1"/>
    <property type="molecule type" value="Genomic_DNA"/>
</dbReference>
<proteinExistence type="predicted"/>
<evidence type="ECO:0000313" key="2">
    <source>
        <dbReference type="EMBL" id="MPM49124.1"/>
    </source>
</evidence>
<gene>
    <name evidence="2" type="primary">mutS2_31</name>
    <name evidence="2" type="ORF">SDC9_95852</name>
</gene>
<accession>A0A645AHJ6</accession>
<dbReference type="PROSITE" id="PS50828">
    <property type="entry name" value="SMR"/>
    <property type="match status" value="1"/>
</dbReference>
<dbReference type="InterPro" id="IPR005825">
    <property type="entry name" value="Ribosomal_uL24_CS"/>
</dbReference>
<keyword evidence="2" id="KW-0540">Nuclease</keyword>
<dbReference type="SUPFAM" id="SSF50104">
    <property type="entry name" value="Translation proteins SH3-like domain"/>
    <property type="match status" value="1"/>
</dbReference>
<keyword evidence="2" id="KW-0255">Endonuclease</keyword>
<feature type="domain" description="Smr" evidence="1">
    <location>
        <begin position="88"/>
        <end position="163"/>
    </location>
</feature>
<dbReference type="SMART" id="SM00463">
    <property type="entry name" value="SMR"/>
    <property type="match status" value="1"/>
</dbReference>
<dbReference type="GO" id="GO:0005840">
    <property type="term" value="C:ribosome"/>
    <property type="evidence" value="ECO:0007669"/>
    <property type="project" value="InterPro"/>
</dbReference>
<dbReference type="GO" id="GO:0003735">
    <property type="term" value="F:structural constituent of ribosome"/>
    <property type="evidence" value="ECO:0007669"/>
    <property type="project" value="InterPro"/>
</dbReference>
<dbReference type="GO" id="GO:0006412">
    <property type="term" value="P:translation"/>
    <property type="evidence" value="ECO:0007669"/>
    <property type="project" value="InterPro"/>
</dbReference>
<dbReference type="PROSITE" id="PS01108">
    <property type="entry name" value="RIBOSOMAL_L24"/>
    <property type="match status" value="1"/>
</dbReference>
<name>A0A645AHJ6_9ZZZZ</name>
<dbReference type="InterPro" id="IPR036063">
    <property type="entry name" value="Smr_dom_sf"/>
</dbReference>
<reference evidence="2" key="1">
    <citation type="submission" date="2019-08" db="EMBL/GenBank/DDBJ databases">
        <authorList>
            <person name="Kucharzyk K."/>
            <person name="Murdoch R.W."/>
            <person name="Higgins S."/>
            <person name="Loffler F."/>
        </authorList>
    </citation>
    <scope>NUCLEOTIDE SEQUENCE</scope>
</reference>
<dbReference type="GO" id="GO:0016787">
    <property type="term" value="F:hydrolase activity"/>
    <property type="evidence" value="ECO:0007669"/>
    <property type="project" value="UniProtKB-KW"/>
</dbReference>